<evidence type="ECO:0000256" key="1">
    <source>
        <dbReference type="SAM" id="Phobius"/>
    </source>
</evidence>
<dbReference type="Proteomes" id="UP000620064">
    <property type="component" value="Unassembled WGS sequence"/>
</dbReference>
<organism evidence="2 3">
    <name type="scientific">Cloacibacterium rupense</name>
    <dbReference type="NCBI Taxonomy" id="517423"/>
    <lineage>
        <taxon>Bacteria</taxon>
        <taxon>Pseudomonadati</taxon>
        <taxon>Bacteroidota</taxon>
        <taxon>Flavobacteriia</taxon>
        <taxon>Flavobacteriales</taxon>
        <taxon>Weeksellaceae</taxon>
    </lineage>
</organism>
<keyword evidence="1" id="KW-0812">Transmembrane</keyword>
<name>A0ABQ2NHI6_9FLAO</name>
<comment type="caution">
    <text evidence="2">The sequence shown here is derived from an EMBL/GenBank/DDBJ whole genome shotgun (WGS) entry which is preliminary data.</text>
</comment>
<evidence type="ECO:0008006" key="4">
    <source>
        <dbReference type="Google" id="ProtNLM"/>
    </source>
</evidence>
<evidence type="ECO:0000313" key="3">
    <source>
        <dbReference type="Proteomes" id="UP000620064"/>
    </source>
</evidence>
<evidence type="ECO:0000313" key="2">
    <source>
        <dbReference type="EMBL" id="GGP01826.1"/>
    </source>
</evidence>
<reference evidence="3" key="1">
    <citation type="journal article" date="2019" name="Int. J. Syst. Evol. Microbiol.">
        <title>The Global Catalogue of Microorganisms (GCM) 10K type strain sequencing project: providing services to taxonomists for standard genome sequencing and annotation.</title>
        <authorList>
            <consortium name="The Broad Institute Genomics Platform"/>
            <consortium name="The Broad Institute Genome Sequencing Center for Infectious Disease"/>
            <person name="Wu L."/>
            <person name="Ma J."/>
        </authorList>
    </citation>
    <scope>NUCLEOTIDE SEQUENCE [LARGE SCALE GENOMIC DNA]</scope>
    <source>
        <strain evidence="3">CGMCC 1.7656</strain>
    </source>
</reference>
<dbReference type="EMBL" id="BMLV01000001">
    <property type="protein sequence ID" value="GGP01826.1"/>
    <property type="molecule type" value="Genomic_DNA"/>
</dbReference>
<keyword evidence="3" id="KW-1185">Reference proteome</keyword>
<sequence>MEDLIKEIKKKSPTLKLIQKYFLNKYFITVFLFLIWMIFFDQTSWLVVKELNKDIANYEEELAYYKSEYQKNDAFYKKLMNNKSEREKFARENYFMKKKNEEIFIVVVDSSAIKKPLEK</sequence>
<protein>
    <recommendedName>
        <fullName evidence="4">Septum formation initiator</fullName>
    </recommendedName>
</protein>
<gene>
    <name evidence="2" type="ORF">GCM10010992_03760</name>
</gene>
<accession>A0ABQ2NHI6</accession>
<proteinExistence type="predicted"/>
<feature type="transmembrane region" description="Helical" evidence="1">
    <location>
        <begin position="21"/>
        <end position="40"/>
    </location>
</feature>
<keyword evidence="1" id="KW-0472">Membrane</keyword>
<dbReference type="Pfam" id="PF04977">
    <property type="entry name" value="DivIC"/>
    <property type="match status" value="1"/>
</dbReference>
<dbReference type="RefSeq" id="WP_188616381.1">
    <property type="nucleotide sequence ID" value="NZ_BMLV01000001.1"/>
</dbReference>
<dbReference type="InterPro" id="IPR007060">
    <property type="entry name" value="FtsL/DivIC"/>
</dbReference>
<keyword evidence="1" id="KW-1133">Transmembrane helix</keyword>